<evidence type="ECO:0000256" key="1">
    <source>
        <dbReference type="ARBA" id="ARBA00022741"/>
    </source>
</evidence>
<dbReference type="Pfam" id="PF00271">
    <property type="entry name" value="Helicase_C"/>
    <property type="match status" value="1"/>
</dbReference>
<dbReference type="SMART" id="SM00490">
    <property type="entry name" value="HELICc"/>
    <property type="match status" value="1"/>
</dbReference>
<dbReference type="OrthoDB" id="9805696at2"/>
<gene>
    <name evidence="10" type="ORF">DFR58_13816</name>
</gene>
<protein>
    <submittedName>
        <fullName evidence="10">Superfamily II DNA/RNA helicase</fullName>
    </submittedName>
</protein>
<organism evidence="10 11">
    <name type="scientific">Anaerobacterium chartisolvens</name>
    <dbReference type="NCBI Taxonomy" id="1297424"/>
    <lineage>
        <taxon>Bacteria</taxon>
        <taxon>Bacillati</taxon>
        <taxon>Bacillota</taxon>
        <taxon>Clostridia</taxon>
        <taxon>Eubacteriales</taxon>
        <taxon>Oscillospiraceae</taxon>
        <taxon>Anaerobacterium</taxon>
    </lineage>
</organism>
<dbReference type="InterPro" id="IPR001650">
    <property type="entry name" value="Helicase_C-like"/>
</dbReference>
<dbReference type="Gene3D" id="3.40.50.300">
    <property type="entry name" value="P-loop containing nucleotide triphosphate hydrolases"/>
    <property type="match status" value="2"/>
</dbReference>
<dbReference type="PANTHER" id="PTHR47963">
    <property type="entry name" value="DEAD-BOX ATP-DEPENDENT RNA HELICASE 47, MITOCHONDRIAL"/>
    <property type="match status" value="1"/>
</dbReference>
<feature type="domain" description="Helicase C-terminal" evidence="8">
    <location>
        <begin position="233"/>
        <end position="377"/>
    </location>
</feature>
<evidence type="ECO:0000259" key="7">
    <source>
        <dbReference type="PROSITE" id="PS51192"/>
    </source>
</evidence>
<dbReference type="AlphaFoldDB" id="A0A369AIX0"/>
<dbReference type="PROSITE" id="PS51194">
    <property type="entry name" value="HELICASE_CTER"/>
    <property type="match status" value="1"/>
</dbReference>
<dbReference type="GO" id="GO:0005840">
    <property type="term" value="C:ribosome"/>
    <property type="evidence" value="ECO:0007669"/>
    <property type="project" value="TreeGrafter"/>
</dbReference>
<evidence type="ECO:0000256" key="6">
    <source>
        <dbReference type="RuleBase" id="RU000492"/>
    </source>
</evidence>
<comment type="similarity">
    <text evidence="6">Belongs to the DEAD box helicase family.</text>
</comment>
<dbReference type="InterPro" id="IPR027417">
    <property type="entry name" value="P-loop_NTPase"/>
</dbReference>
<evidence type="ECO:0000259" key="8">
    <source>
        <dbReference type="PROSITE" id="PS51194"/>
    </source>
</evidence>
<dbReference type="GO" id="GO:0003724">
    <property type="term" value="F:RNA helicase activity"/>
    <property type="evidence" value="ECO:0007669"/>
    <property type="project" value="InterPro"/>
</dbReference>
<dbReference type="GO" id="GO:0033592">
    <property type="term" value="F:RNA strand annealing activity"/>
    <property type="evidence" value="ECO:0007669"/>
    <property type="project" value="TreeGrafter"/>
</dbReference>
<comment type="caution">
    <text evidence="10">The sequence shown here is derived from an EMBL/GenBank/DDBJ whole genome shotgun (WGS) entry which is preliminary data.</text>
</comment>
<evidence type="ECO:0000256" key="3">
    <source>
        <dbReference type="ARBA" id="ARBA00022806"/>
    </source>
</evidence>
<dbReference type="Pfam" id="PF00270">
    <property type="entry name" value="DEAD"/>
    <property type="match status" value="1"/>
</dbReference>
<dbReference type="GO" id="GO:0005829">
    <property type="term" value="C:cytosol"/>
    <property type="evidence" value="ECO:0007669"/>
    <property type="project" value="TreeGrafter"/>
</dbReference>
<dbReference type="SUPFAM" id="SSF52540">
    <property type="entry name" value="P-loop containing nucleoside triphosphate hydrolases"/>
    <property type="match status" value="1"/>
</dbReference>
<dbReference type="PROSITE" id="PS51192">
    <property type="entry name" value="HELICASE_ATP_BIND_1"/>
    <property type="match status" value="1"/>
</dbReference>
<dbReference type="InterPro" id="IPR044742">
    <property type="entry name" value="DEAD/DEAH_RhlB"/>
</dbReference>
<dbReference type="InterPro" id="IPR014014">
    <property type="entry name" value="RNA_helicase_DEAD_Q_motif"/>
</dbReference>
<dbReference type="CDD" id="cd18787">
    <property type="entry name" value="SF2_C_DEAD"/>
    <property type="match status" value="1"/>
</dbReference>
<reference evidence="10 11" key="1">
    <citation type="submission" date="2018-07" db="EMBL/GenBank/DDBJ databases">
        <title>Genomic Encyclopedia of Type Strains, Phase IV (KMG-IV): sequencing the most valuable type-strain genomes for metagenomic binning, comparative biology and taxonomic classification.</title>
        <authorList>
            <person name="Goeker M."/>
        </authorList>
    </citation>
    <scope>NUCLEOTIDE SEQUENCE [LARGE SCALE GENOMIC DNA]</scope>
    <source>
        <strain evidence="10 11">DSM 27016</strain>
    </source>
</reference>
<feature type="domain" description="Helicase ATP-binding" evidence="7">
    <location>
        <begin position="34"/>
        <end position="206"/>
    </location>
</feature>
<feature type="domain" description="DEAD-box RNA helicase Q" evidence="9">
    <location>
        <begin position="3"/>
        <end position="31"/>
    </location>
</feature>
<dbReference type="GO" id="GO:0016787">
    <property type="term" value="F:hydrolase activity"/>
    <property type="evidence" value="ECO:0007669"/>
    <property type="project" value="UniProtKB-KW"/>
</dbReference>
<dbReference type="InterPro" id="IPR050547">
    <property type="entry name" value="DEAD_box_RNA_helicases"/>
</dbReference>
<keyword evidence="1 6" id="KW-0547">Nucleotide-binding</keyword>
<name>A0A369AIX0_9FIRM</name>
<feature type="short sequence motif" description="Q motif" evidence="5">
    <location>
        <begin position="3"/>
        <end position="31"/>
    </location>
</feature>
<dbReference type="InterPro" id="IPR011545">
    <property type="entry name" value="DEAD/DEAH_box_helicase_dom"/>
</dbReference>
<keyword evidence="4 6" id="KW-0067">ATP-binding</keyword>
<proteinExistence type="inferred from homology"/>
<dbReference type="PROSITE" id="PS00039">
    <property type="entry name" value="DEAD_ATP_HELICASE"/>
    <property type="match status" value="1"/>
</dbReference>
<dbReference type="SMART" id="SM00487">
    <property type="entry name" value="DEXDc"/>
    <property type="match status" value="1"/>
</dbReference>
<dbReference type="CDD" id="cd00268">
    <property type="entry name" value="DEADc"/>
    <property type="match status" value="1"/>
</dbReference>
<keyword evidence="3 6" id="KW-0347">Helicase</keyword>
<evidence type="ECO:0000313" key="11">
    <source>
        <dbReference type="Proteomes" id="UP000253034"/>
    </source>
</evidence>
<evidence type="ECO:0000259" key="9">
    <source>
        <dbReference type="PROSITE" id="PS51195"/>
    </source>
</evidence>
<keyword evidence="11" id="KW-1185">Reference proteome</keyword>
<dbReference type="InterPro" id="IPR000629">
    <property type="entry name" value="RNA-helicase_DEAD-box_CS"/>
</dbReference>
<evidence type="ECO:0000256" key="5">
    <source>
        <dbReference type="PROSITE-ProRule" id="PRU00552"/>
    </source>
</evidence>
<dbReference type="PANTHER" id="PTHR47963:SF7">
    <property type="entry name" value="ATP-DEPENDENT RNA HELICASE YFML-RELATED"/>
    <property type="match status" value="1"/>
</dbReference>
<dbReference type="GO" id="GO:0005524">
    <property type="term" value="F:ATP binding"/>
    <property type="evidence" value="ECO:0007669"/>
    <property type="project" value="UniProtKB-KW"/>
</dbReference>
<evidence type="ECO:0000313" key="10">
    <source>
        <dbReference type="EMBL" id="RCX09111.1"/>
    </source>
</evidence>
<evidence type="ECO:0000256" key="2">
    <source>
        <dbReference type="ARBA" id="ARBA00022801"/>
    </source>
</evidence>
<keyword evidence="2 6" id="KW-0378">Hydrolase</keyword>
<dbReference type="Proteomes" id="UP000253034">
    <property type="component" value="Unassembled WGS sequence"/>
</dbReference>
<evidence type="ECO:0000256" key="4">
    <source>
        <dbReference type="ARBA" id="ARBA00022840"/>
    </source>
</evidence>
<dbReference type="RefSeq" id="WP_114300042.1">
    <property type="nucleotide sequence ID" value="NZ_QPJT01000038.1"/>
</dbReference>
<dbReference type="EMBL" id="QPJT01000038">
    <property type="protein sequence ID" value="RCX09111.1"/>
    <property type="molecule type" value="Genomic_DNA"/>
</dbReference>
<dbReference type="GO" id="GO:0009409">
    <property type="term" value="P:response to cold"/>
    <property type="evidence" value="ECO:0007669"/>
    <property type="project" value="TreeGrafter"/>
</dbReference>
<dbReference type="PROSITE" id="PS51195">
    <property type="entry name" value="Q_MOTIF"/>
    <property type="match status" value="1"/>
</dbReference>
<accession>A0A369AIX0</accession>
<dbReference type="InterPro" id="IPR014001">
    <property type="entry name" value="Helicase_ATP-bd"/>
</dbReference>
<sequence>MAETFDILNINTSLVKGLAKEGIITPTEVQKAAIPKALKNIDIIVQSETGTGKTLAYLIPLFEKINASSREMQALILVPTHELAIQVHRQAELLADNSGIKIMSAPIIGNVNIDRQIEKLKERPHIIVGSTGRILELIKKKKISAHTIKTIIIDEADRLTDKNNLEGVKAVIKTTLKERQILMYSASIGQSTLNAAQDIMKEPEFIKQENNIALPQTIEHTYFLCDRRDKIEVLRKLIRIINPQKAIVFINKSEEAELTAAKLQYHGIKADCIHGANIKKDRKKTMDMFRSGKICVLIASDIAARGLDIEGVTHVFNLDLPQDLKGYLHRTGRTGRNGNSGAALSIVSDAEIKLIKSYEKAFDIKIEYREMFKGKIVEKEKNPVRKDSGADLDKK</sequence>